<reference evidence="2 3" key="1">
    <citation type="submission" date="2016-04" db="EMBL/GenBank/DDBJ databases">
        <title>ATOL: Assembling a taxonomically balanced genome-scale reconstruction of the evolutionary history of the Enterobacteriaceae.</title>
        <authorList>
            <person name="Plunkett G.III."/>
            <person name="Neeno-Eckwall E.C."/>
            <person name="Glasner J.D."/>
            <person name="Perna N.T."/>
        </authorList>
    </citation>
    <scope>NUCLEOTIDE SEQUENCE [LARGE SCALE GENOMIC DNA]</scope>
    <source>
        <strain evidence="2 3">ATCC 51603</strain>
    </source>
</reference>
<gene>
    <name evidence="2" type="ORF">M989_01376</name>
</gene>
<dbReference type="RefSeq" id="WP_064543653.1">
    <property type="nucleotide sequence ID" value="NZ_LXEU01000030.1"/>
</dbReference>
<dbReference type="Proteomes" id="UP000078386">
    <property type="component" value="Unassembled WGS sequence"/>
</dbReference>
<evidence type="ECO:0000313" key="3">
    <source>
        <dbReference type="Proteomes" id="UP000078386"/>
    </source>
</evidence>
<accession>A0A1B7K5A1</accession>
<keyword evidence="3" id="KW-1185">Reference proteome</keyword>
<feature type="signal peptide" evidence="1">
    <location>
        <begin position="1"/>
        <end position="22"/>
    </location>
</feature>
<evidence type="ECO:0000313" key="2">
    <source>
        <dbReference type="EMBL" id="OAT55204.1"/>
    </source>
</evidence>
<dbReference type="InterPro" id="IPR009560">
    <property type="entry name" value="DUF1176"/>
</dbReference>
<dbReference type="PATRIC" id="fig|1354264.4.peg.1441"/>
<dbReference type="AlphaFoldDB" id="A0A1B7K5A1"/>
<name>A0A1B7K5A1_9ENTR</name>
<sequence>MRYRILLFFFCIGWLPTSLTWAAPTQQLFSDWLVTCNNQNFCVTRNVGLHYGLVMTLSRSAGAHTDAQLRIELGGLVNPVAAVPAIEPRLLLDGKPLKLGGEHWKIQPKLLSTGDSVTIDAFLQQIQDAQAITLAKGVQVMSLQGLKAALLFIDAQQKRVGNETAWIRKGDEPPLSVPPAPPLKTVAKVSPAPTPLGRDEYNDLLDFATWRMNNVQCSLDPLRREVWVTALTDDKALIMTSCESGAYNTIYRAWLASRKKPFATTLIRLRLPFLPSGREGRDIELVNLTFNEHTRELITLEKGRALGDCGTQTRWRFDGQRFRLARYATQPQCDNWQGADAWATQWVSG</sequence>
<comment type="caution">
    <text evidence="2">The sequence shown here is derived from an EMBL/GenBank/DDBJ whole genome shotgun (WGS) entry which is preliminary data.</text>
</comment>
<protein>
    <submittedName>
        <fullName evidence="2">Putative exported protein</fullName>
    </submittedName>
</protein>
<proteinExistence type="predicted"/>
<keyword evidence="1" id="KW-0732">Signal</keyword>
<evidence type="ECO:0000256" key="1">
    <source>
        <dbReference type="SAM" id="SignalP"/>
    </source>
</evidence>
<organism evidence="2 3">
    <name type="scientific">Kluyvera georgiana ATCC 51603</name>
    <dbReference type="NCBI Taxonomy" id="1354264"/>
    <lineage>
        <taxon>Bacteria</taxon>
        <taxon>Pseudomonadati</taxon>
        <taxon>Pseudomonadota</taxon>
        <taxon>Gammaproteobacteria</taxon>
        <taxon>Enterobacterales</taxon>
        <taxon>Enterobacteriaceae</taxon>
        <taxon>Kluyvera</taxon>
    </lineage>
</organism>
<dbReference type="Pfam" id="PF06674">
    <property type="entry name" value="DUF1176"/>
    <property type="match status" value="1"/>
</dbReference>
<dbReference type="EMBL" id="LXEU01000030">
    <property type="protein sequence ID" value="OAT55204.1"/>
    <property type="molecule type" value="Genomic_DNA"/>
</dbReference>
<feature type="chain" id="PRO_5008595840" evidence="1">
    <location>
        <begin position="23"/>
        <end position="349"/>
    </location>
</feature>